<comment type="caution">
    <text evidence="12">The sequence shown here is derived from an EMBL/GenBank/DDBJ whole genome shotgun (WGS) entry which is preliminary data.</text>
</comment>
<feature type="compositionally biased region" description="Low complexity" evidence="8">
    <location>
        <begin position="374"/>
        <end position="390"/>
    </location>
</feature>
<dbReference type="GO" id="GO:0007165">
    <property type="term" value="P:signal transduction"/>
    <property type="evidence" value="ECO:0007669"/>
    <property type="project" value="UniProtKB-KW"/>
</dbReference>
<keyword evidence="13" id="KW-1185">Reference proteome</keyword>
<feature type="transmembrane region" description="Helical" evidence="9">
    <location>
        <begin position="12"/>
        <end position="33"/>
    </location>
</feature>
<dbReference type="PROSITE" id="PS50111">
    <property type="entry name" value="CHEMOTAXIS_TRANSDUC_2"/>
    <property type="match status" value="1"/>
</dbReference>
<dbReference type="GO" id="GO:0006935">
    <property type="term" value="P:chemotaxis"/>
    <property type="evidence" value="ECO:0007669"/>
    <property type="project" value="UniProtKB-ARBA"/>
</dbReference>
<comment type="similarity">
    <text evidence="6">Belongs to the methyl-accepting chemotaxis (MCP) protein family.</text>
</comment>
<feature type="domain" description="Methyl-accepting transducer" evidence="10">
    <location>
        <begin position="354"/>
        <end position="590"/>
    </location>
</feature>
<evidence type="ECO:0000256" key="8">
    <source>
        <dbReference type="SAM" id="MobiDB-lite"/>
    </source>
</evidence>
<name>A0A840UEU0_9GAMM</name>
<dbReference type="FunFam" id="1.10.287.950:FF:000001">
    <property type="entry name" value="Methyl-accepting chemotaxis sensory transducer"/>
    <property type="match status" value="1"/>
</dbReference>
<keyword evidence="5 7" id="KW-0807">Transducer</keyword>
<evidence type="ECO:0000256" key="9">
    <source>
        <dbReference type="SAM" id="Phobius"/>
    </source>
</evidence>
<dbReference type="EMBL" id="JACHFE010000003">
    <property type="protein sequence ID" value="MBB5320925.1"/>
    <property type="molecule type" value="Genomic_DNA"/>
</dbReference>
<keyword evidence="3 9" id="KW-1133">Transmembrane helix</keyword>
<keyword evidence="4 9" id="KW-0472">Membrane</keyword>
<dbReference type="CDD" id="cd06225">
    <property type="entry name" value="HAMP"/>
    <property type="match status" value="1"/>
</dbReference>
<feature type="domain" description="HAMP" evidence="11">
    <location>
        <begin position="295"/>
        <end position="349"/>
    </location>
</feature>
<evidence type="ECO:0000256" key="7">
    <source>
        <dbReference type="PROSITE-ProRule" id="PRU00284"/>
    </source>
</evidence>
<dbReference type="SMART" id="SM00283">
    <property type="entry name" value="MA"/>
    <property type="match status" value="1"/>
</dbReference>
<dbReference type="PANTHER" id="PTHR32089">
    <property type="entry name" value="METHYL-ACCEPTING CHEMOTAXIS PROTEIN MCPB"/>
    <property type="match status" value="1"/>
</dbReference>
<dbReference type="CDD" id="cd11386">
    <property type="entry name" value="MCP_signal"/>
    <property type="match status" value="1"/>
</dbReference>
<evidence type="ECO:0000313" key="13">
    <source>
        <dbReference type="Proteomes" id="UP000591735"/>
    </source>
</evidence>
<gene>
    <name evidence="12" type="ORF">HNR38_001411</name>
</gene>
<dbReference type="Gene3D" id="1.10.287.950">
    <property type="entry name" value="Methyl-accepting chemotaxis protein"/>
    <property type="match status" value="1"/>
</dbReference>
<dbReference type="SMART" id="SM00304">
    <property type="entry name" value="HAMP"/>
    <property type="match status" value="1"/>
</dbReference>
<evidence type="ECO:0000313" key="12">
    <source>
        <dbReference type="EMBL" id="MBB5320925.1"/>
    </source>
</evidence>
<evidence type="ECO:0000256" key="1">
    <source>
        <dbReference type="ARBA" id="ARBA00004141"/>
    </source>
</evidence>
<evidence type="ECO:0000256" key="6">
    <source>
        <dbReference type="ARBA" id="ARBA00029447"/>
    </source>
</evidence>
<dbReference type="GO" id="GO:0016020">
    <property type="term" value="C:membrane"/>
    <property type="evidence" value="ECO:0007669"/>
    <property type="project" value="UniProtKB-SubCell"/>
</dbReference>
<evidence type="ECO:0000259" key="11">
    <source>
        <dbReference type="PROSITE" id="PS50885"/>
    </source>
</evidence>
<dbReference type="PROSITE" id="PS51257">
    <property type="entry name" value="PROKAR_LIPOPROTEIN"/>
    <property type="match status" value="1"/>
</dbReference>
<protein>
    <submittedName>
        <fullName evidence="12">Methyl-accepting chemotaxis protein</fullName>
    </submittedName>
</protein>
<reference evidence="12 13" key="1">
    <citation type="submission" date="2020-08" db="EMBL/GenBank/DDBJ databases">
        <title>Genomic Encyclopedia of Type Strains, Phase IV (KMG-IV): sequencing the most valuable type-strain genomes for metagenomic binning, comparative biology and taxonomic classification.</title>
        <authorList>
            <person name="Goeker M."/>
        </authorList>
    </citation>
    <scope>NUCLEOTIDE SEQUENCE [LARGE SCALE GENOMIC DNA]</scope>
    <source>
        <strain evidence="12 13">DSM 22359</strain>
    </source>
</reference>
<proteinExistence type="inferred from homology"/>
<evidence type="ECO:0000256" key="4">
    <source>
        <dbReference type="ARBA" id="ARBA00023136"/>
    </source>
</evidence>
<dbReference type="Pfam" id="PF00015">
    <property type="entry name" value="MCPsignal"/>
    <property type="match status" value="1"/>
</dbReference>
<dbReference type="PANTHER" id="PTHR32089:SF119">
    <property type="entry name" value="METHYL-ACCEPTING CHEMOTAXIS PROTEIN CTPL"/>
    <property type="match status" value="1"/>
</dbReference>
<dbReference type="Pfam" id="PF00672">
    <property type="entry name" value="HAMP"/>
    <property type="match status" value="1"/>
</dbReference>
<keyword evidence="2 9" id="KW-0812">Transmembrane</keyword>
<evidence type="ECO:0000256" key="3">
    <source>
        <dbReference type="ARBA" id="ARBA00022989"/>
    </source>
</evidence>
<dbReference type="SUPFAM" id="SSF58104">
    <property type="entry name" value="Methyl-accepting chemotaxis protein (MCP) signaling domain"/>
    <property type="match status" value="1"/>
</dbReference>
<dbReference type="Proteomes" id="UP000591735">
    <property type="component" value="Unassembled WGS sequence"/>
</dbReference>
<dbReference type="RefSeq" id="WP_183701244.1">
    <property type="nucleotide sequence ID" value="NZ_JACHFE010000003.1"/>
</dbReference>
<accession>A0A840UEU0</accession>
<comment type="subcellular location">
    <subcellularLocation>
        <location evidence="1">Membrane</location>
        <topology evidence="1">Multi-pass membrane protein</topology>
    </subcellularLocation>
</comment>
<feature type="region of interest" description="Disordered" evidence="8">
    <location>
        <begin position="603"/>
        <end position="626"/>
    </location>
</feature>
<dbReference type="PROSITE" id="PS50885">
    <property type="entry name" value="HAMP"/>
    <property type="match status" value="1"/>
</dbReference>
<feature type="region of interest" description="Disordered" evidence="8">
    <location>
        <begin position="369"/>
        <end position="390"/>
    </location>
</feature>
<organism evidence="12 13">
    <name type="scientific">Marinobacter oulmenensis</name>
    <dbReference type="NCBI Taxonomy" id="643747"/>
    <lineage>
        <taxon>Bacteria</taxon>
        <taxon>Pseudomonadati</taxon>
        <taxon>Pseudomonadota</taxon>
        <taxon>Gammaproteobacteria</taxon>
        <taxon>Pseudomonadales</taxon>
        <taxon>Marinobacteraceae</taxon>
        <taxon>Marinobacter</taxon>
    </lineage>
</organism>
<evidence type="ECO:0000259" key="10">
    <source>
        <dbReference type="PROSITE" id="PS50111"/>
    </source>
</evidence>
<dbReference type="InterPro" id="IPR004089">
    <property type="entry name" value="MCPsignal_dom"/>
</dbReference>
<feature type="transmembrane region" description="Helical" evidence="9">
    <location>
        <begin position="273"/>
        <end position="293"/>
    </location>
</feature>
<dbReference type="InterPro" id="IPR003660">
    <property type="entry name" value="HAMP_dom"/>
</dbReference>
<evidence type="ECO:0000256" key="2">
    <source>
        <dbReference type="ARBA" id="ARBA00022692"/>
    </source>
</evidence>
<dbReference type="AlphaFoldDB" id="A0A840UEU0"/>
<sequence>MKLNLSWRKKLNALMVATPIGLACMVAVVIWGLSTVSSSNRATHQAYEYKDLSSTLLLEWSAVENDMAGINREVASQAREELATISDMAGELVVQAQTLNDPGVLASAESIAENVASYERLRIEWLDQLQAVGFSRASGIRGSLEEAFAELSNLSISVLDEPVDLLVSNARQYVQTRDPEAADKTRTALASLSELVNDYGWNDSVIGEAVDHFRTAFGQIETRLVEIVSLEQSLVATGNLLQAAVLEQNERLQNGLIQERMAAAEDAESVAKAASIGSALVFGPILMVALILMSRTLVRRLNSVVNLLANVAEGDLTQRLSLGRNPNDEFNRLGSAANHMIENMGELLGESIRSTEALLEVRSQLARTTQRLNSSSESVEQQTEQAATATQQISVTINDVARRTAEVGESMQSTNQAAEHGETTIGQSVSTMRRLSDLIKTSHQHVQSLNRSSEQVTGIIDVIDGLAEQTNLLALNAAIEAARAGEAGRGFSVVADEVRTLAQKTVSATNNISGIITELNQVTGQMDRQMEDGVKAAGETTEQANEVSSAITQIVTSVQSLTAEMDQVVVAVEEISVTTEDIAQKVELVREQSVESRSISQELENQSELLSGHAERLQSSHRRFRI</sequence>
<evidence type="ECO:0000256" key="5">
    <source>
        <dbReference type="ARBA" id="ARBA00023224"/>
    </source>
</evidence>